<gene>
    <name evidence="2" type="ORF">FNV43_RR06116</name>
</gene>
<dbReference type="Proteomes" id="UP000796880">
    <property type="component" value="Unassembled WGS sequence"/>
</dbReference>
<dbReference type="OrthoDB" id="1151776at2759"/>
<proteinExistence type="predicted"/>
<keyword evidence="3" id="KW-1185">Reference proteome</keyword>
<evidence type="ECO:0000256" key="1">
    <source>
        <dbReference type="SAM" id="MobiDB-lite"/>
    </source>
</evidence>
<dbReference type="AlphaFoldDB" id="A0A8K0ML65"/>
<dbReference type="Pfam" id="PF14299">
    <property type="entry name" value="PP2"/>
    <property type="match status" value="1"/>
</dbReference>
<name>A0A8K0ML65_9ROSA</name>
<dbReference type="GO" id="GO:0030246">
    <property type="term" value="F:carbohydrate binding"/>
    <property type="evidence" value="ECO:0007669"/>
    <property type="project" value="InterPro"/>
</dbReference>
<organism evidence="2 3">
    <name type="scientific">Rhamnella rubrinervis</name>
    <dbReference type="NCBI Taxonomy" id="2594499"/>
    <lineage>
        <taxon>Eukaryota</taxon>
        <taxon>Viridiplantae</taxon>
        <taxon>Streptophyta</taxon>
        <taxon>Embryophyta</taxon>
        <taxon>Tracheophyta</taxon>
        <taxon>Spermatophyta</taxon>
        <taxon>Magnoliopsida</taxon>
        <taxon>eudicotyledons</taxon>
        <taxon>Gunneridae</taxon>
        <taxon>Pentapetalae</taxon>
        <taxon>rosids</taxon>
        <taxon>fabids</taxon>
        <taxon>Rosales</taxon>
        <taxon>Rhamnaceae</taxon>
        <taxon>rhamnoid group</taxon>
        <taxon>Rhamneae</taxon>
        <taxon>Rhamnella</taxon>
    </lineage>
</organism>
<dbReference type="PANTHER" id="PTHR48478">
    <property type="entry name" value="LECTIN-LIKE"/>
    <property type="match status" value="1"/>
</dbReference>
<accession>A0A8K0ML65</accession>
<evidence type="ECO:0000313" key="2">
    <source>
        <dbReference type="EMBL" id="KAF3450037.1"/>
    </source>
</evidence>
<protein>
    <submittedName>
        <fullName evidence="2">Uncharacterized protein</fullName>
    </submittedName>
</protein>
<feature type="region of interest" description="Disordered" evidence="1">
    <location>
        <begin position="1"/>
        <end position="48"/>
    </location>
</feature>
<dbReference type="PANTHER" id="PTHR48478:SF1">
    <property type="entry name" value="LECTIN-LIKE"/>
    <property type="match status" value="1"/>
</dbReference>
<evidence type="ECO:0000313" key="3">
    <source>
        <dbReference type="Proteomes" id="UP000796880"/>
    </source>
</evidence>
<dbReference type="InterPro" id="IPR025886">
    <property type="entry name" value="PP2-like"/>
</dbReference>
<dbReference type="EMBL" id="VOIH02000003">
    <property type="protein sequence ID" value="KAF3450037.1"/>
    <property type="molecule type" value="Genomic_DNA"/>
</dbReference>
<dbReference type="InterPro" id="IPR052147">
    <property type="entry name" value="PP2-like/Lectin"/>
</dbReference>
<sequence length="223" mass="25082">MGTVCSRNKEASAQEKKQKDEAKPRPPESQPTVEGKQGDNEGGLGQAVKKTPAQDHKYWIDKNTNNCFMVYPKDMYICWVNDSRYFKWYTVKEISDESVEVAELLSVCWLEVTGNIDSAMLTPGTTYEVAFVIMVKENSSGLQYPIKLTLSLPDGSTQEHKVILLKKATGQWIKIPVGQFKTPLQIDGNIGFSFTELDSGQWKDGIIFRGVRIQPIKEQLSVV</sequence>
<comment type="caution">
    <text evidence="2">The sequence shown here is derived from an EMBL/GenBank/DDBJ whole genome shotgun (WGS) entry which is preliminary data.</text>
</comment>
<feature type="compositionally biased region" description="Basic and acidic residues" evidence="1">
    <location>
        <begin position="7"/>
        <end position="26"/>
    </location>
</feature>
<reference evidence="2" key="1">
    <citation type="submission" date="2020-03" db="EMBL/GenBank/DDBJ databases">
        <title>A high-quality chromosome-level genome assembly of a woody plant with both climbing and erect habits, Rhamnella rubrinervis.</title>
        <authorList>
            <person name="Lu Z."/>
            <person name="Yang Y."/>
            <person name="Zhu X."/>
            <person name="Sun Y."/>
        </authorList>
    </citation>
    <scope>NUCLEOTIDE SEQUENCE</scope>
    <source>
        <strain evidence="2">BYM</strain>
        <tissue evidence="2">Leaf</tissue>
    </source>
</reference>